<dbReference type="STRING" id="1798384.A3D03_01275"/>
<comment type="pathway">
    <text evidence="1 6">Cell wall biogenesis; peptidoglycan biosynthesis.</text>
</comment>
<dbReference type="Proteomes" id="UP000177092">
    <property type="component" value="Unassembled WGS sequence"/>
</dbReference>
<reference evidence="8 9" key="1">
    <citation type="journal article" date="2016" name="Nat. Commun.">
        <title>Thousands of microbial genomes shed light on interconnected biogeochemical processes in an aquifer system.</title>
        <authorList>
            <person name="Anantharaman K."/>
            <person name="Brown C.T."/>
            <person name="Hug L.A."/>
            <person name="Sharon I."/>
            <person name="Castelle C.J."/>
            <person name="Probst A.J."/>
            <person name="Thomas B.C."/>
            <person name="Singh A."/>
            <person name="Wilkins M.J."/>
            <person name="Karaoz U."/>
            <person name="Brodie E.L."/>
            <person name="Williams K.H."/>
            <person name="Hubbard S.S."/>
            <person name="Banfield J.F."/>
        </authorList>
    </citation>
    <scope>NUCLEOTIDE SEQUENCE [LARGE SCALE GENOMIC DNA]</scope>
</reference>
<evidence type="ECO:0000313" key="8">
    <source>
        <dbReference type="EMBL" id="OGG19937.1"/>
    </source>
</evidence>
<dbReference type="EMBL" id="MFJN01000065">
    <property type="protein sequence ID" value="OGG19937.1"/>
    <property type="molecule type" value="Genomic_DNA"/>
</dbReference>
<dbReference type="Pfam" id="PF03734">
    <property type="entry name" value="YkuD"/>
    <property type="match status" value="1"/>
</dbReference>
<protein>
    <recommendedName>
        <fullName evidence="7">L,D-TPase catalytic domain-containing protein</fullName>
    </recommendedName>
</protein>
<evidence type="ECO:0000313" key="9">
    <source>
        <dbReference type="Proteomes" id="UP000177092"/>
    </source>
</evidence>
<evidence type="ECO:0000256" key="4">
    <source>
        <dbReference type="ARBA" id="ARBA00022984"/>
    </source>
</evidence>
<sequence>MKKITYLLVILTLIESAVVWMLNQPLNDQKSSTSLGCMPVNSRQELSEQYDPAEIYGEFLGYKVTVPALFDSFAYVLGESVGAKRIEVNLQLQHVYAYDGSSKLFDFVVSTGKWAPTPKGTFTIERKIRAQKMSGGSREKNTYYYLPNVPWVMFYGNSQIPWYRGYSFHGAYWHNNFGQPMSHGCVNMKTPEAEQLFNWAPVGTPVIIY</sequence>
<dbReference type="InterPro" id="IPR005490">
    <property type="entry name" value="LD_TPept_cat_dom"/>
</dbReference>
<dbReference type="GO" id="GO:0071972">
    <property type="term" value="F:peptidoglycan L,D-transpeptidase activity"/>
    <property type="evidence" value="ECO:0007669"/>
    <property type="project" value="TreeGrafter"/>
</dbReference>
<keyword evidence="3 6" id="KW-0133">Cell shape</keyword>
<keyword evidence="5 6" id="KW-0961">Cell wall biogenesis/degradation</keyword>
<dbReference type="Gene3D" id="2.40.440.10">
    <property type="entry name" value="L,D-transpeptidase catalytic domain-like"/>
    <property type="match status" value="1"/>
</dbReference>
<dbReference type="PANTHER" id="PTHR30582">
    <property type="entry name" value="L,D-TRANSPEPTIDASE"/>
    <property type="match status" value="1"/>
</dbReference>
<dbReference type="UniPathway" id="UPA00219"/>
<dbReference type="GO" id="GO:0005576">
    <property type="term" value="C:extracellular region"/>
    <property type="evidence" value="ECO:0007669"/>
    <property type="project" value="TreeGrafter"/>
</dbReference>
<feature type="active site" description="Proton donor/acceptor" evidence="6">
    <location>
        <position position="169"/>
    </location>
</feature>
<evidence type="ECO:0000256" key="1">
    <source>
        <dbReference type="ARBA" id="ARBA00004752"/>
    </source>
</evidence>
<dbReference type="PROSITE" id="PS52029">
    <property type="entry name" value="LD_TPASE"/>
    <property type="match status" value="1"/>
</dbReference>
<dbReference type="CDD" id="cd16913">
    <property type="entry name" value="YkuD_like"/>
    <property type="match status" value="1"/>
</dbReference>
<dbReference type="GO" id="GO:0018104">
    <property type="term" value="P:peptidoglycan-protein cross-linking"/>
    <property type="evidence" value="ECO:0007669"/>
    <property type="project" value="TreeGrafter"/>
</dbReference>
<dbReference type="SUPFAM" id="SSF141523">
    <property type="entry name" value="L,D-transpeptidase catalytic domain-like"/>
    <property type="match status" value="1"/>
</dbReference>
<evidence type="ECO:0000256" key="6">
    <source>
        <dbReference type="PROSITE-ProRule" id="PRU01373"/>
    </source>
</evidence>
<comment type="caution">
    <text evidence="8">The sequence shown here is derived from an EMBL/GenBank/DDBJ whole genome shotgun (WGS) entry which is preliminary data.</text>
</comment>
<organism evidence="8 9">
    <name type="scientific">Candidatus Gottesmanbacteria bacterium RIFCSPHIGHO2_02_FULL_40_13</name>
    <dbReference type="NCBI Taxonomy" id="1798384"/>
    <lineage>
        <taxon>Bacteria</taxon>
        <taxon>Candidatus Gottesmaniibacteriota</taxon>
    </lineage>
</organism>
<keyword evidence="2" id="KW-0808">Transferase</keyword>
<feature type="active site" description="Nucleophile" evidence="6">
    <location>
        <position position="185"/>
    </location>
</feature>
<dbReference type="PANTHER" id="PTHR30582:SF2">
    <property type="entry name" value="L,D-TRANSPEPTIDASE YCIB-RELATED"/>
    <property type="match status" value="1"/>
</dbReference>
<dbReference type="InterPro" id="IPR050979">
    <property type="entry name" value="LD-transpeptidase"/>
</dbReference>
<dbReference type="GO" id="GO:0008360">
    <property type="term" value="P:regulation of cell shape"/>
    <property type="evidence" value="ECO:0007669"/>
    <property type="project" value="UniProtKB-UniRule"/>
</dbReference>
<dbReference type="AlphaFoldDB" id="A0A1F6A6J5"/>
<proteinExistence type="predicted"/>
<evidence type="ECO:0000256" key="2">
    <source>
        <dbReference type="ARBA" id="ARBA00022679"/>
    </source>
</evidence>
<gene>
    <name evidence="8" type="ORF">A3D03_01275</name>
</gene>
<dbReference type="GO" id="GO:0071555">
    <property type="term" value="P:cell wall organization"/>
    <property type="evidence" value="ECO:0007669"/>
    <property type="project" value="UniProtKB-UniRule"/>
</dbReference>
<feature type="domain" description="L,D-TPase catalytic" evidence="7">
    <location>
        <begin position="84"/>
        <end position="209"/>
    </location>
</feature>
<name>A0A1F6A6J5_9BACT</name>
<evidence type="ECO:0000256" key="3">
    <source>
        <dbReference type="ARBA" id="ARBA00022960"/>
    </source>
</evidence>
<dbReference type="InterPro" id="IPR038063">
    <property type="entry name" value="Transpep_catalytic_dom"/>
</dbReference>
<evidence type="ECO:0000259" key="7">
    <source>
        <dbReference type="PROSITE" id="PS52029"/>
    </source>
</evidence>
<evidence type="ECO:0000256" key="5">
    <source>
        <dbReference type="ARBA" id="ARBA00023316"/>
    </source>
</evidence>
<dbReference type="GO" id="GO:0016740">
    <property type="term" value="F:transferase activity"/>
    <property type="evidence" value="ECO:0007669"/>
    <property type="project" value="UniProtKB-KW"/>
</dbReference>
<accession>A0A1F6A6J5</accession>
<keyword evidence="4 6" id="KW-0573">Peptidoglycan synthesis</keyword>